<dbReference type="GO" id="GO:0032259">
    <property type="term" value="P:methylation"/>
    <property type="evidence" value="ECO:0007669"/>
    <property type="project" value="UniProtKB-KW"/>
</dbReference>
<name>A0A075G8J6_9EURY</name>
<dbReference type="InterPro" id="IPR029063">
    <property type="entry name" value="SAM-dependent_MTases_sf"/>
</dbReference>
<dbReference type="EMBL" id="KF900570">
    <property type="protein sequence ID" value="AIE99694.1"/>
    <property type="molecule type" value="Genomic_DNA"/>
</dbReference>
<evidence type="ECO:0000313" key="5">
    <source>
        <dbReference type="EMBL" id="AIE99694.1"/>
    </source>
</evidence>
<dbReference type="Pfam" id="PF02475">
    <property type="entry name" value="TRM5-TYW2_MTfase"/>
    <property type="match status" value="1"/>
</dbReference>
<dbReference type="InterPro" id="IPR056743">
    <property type="entry name" value="TRM5-TYW2-like_MTfase"/>
</dbReference>
<evidence type="ECO:0000259" key="4">
    <source>
        <dbReference type="Pfam" id="PF25133"/>
    </source>
</evidence>
<feature type="domain" description="TRM5/TYW2-like methyltransferase" evidence="3">
    <location>
        <begin position="187"/>
        <end position="293"/>
    </location>
</feature>
<keyword evidence="2" id="KW-0949">S-adenosyl-L-methionine</keyword>
<evidence type="ECO:0000256" key="2">
    <source>
        <dbReference type="ARBA" id="ARBA00022691"/>
    </source>
</evidence>
<dbReference type="EC" id="2.1.1.228" evidence="5"/>
<feature type="domain" description="TRM5/TYW2-like N-terminal" evidence="4">
    <location>
        <begin position="104"/>
        <end position="157"/>
    </location>
</feature>
<dbReference type="GO" id="GO:0052906">
    <property type="term" value="F:tRNA (guanine(37)-N1)-methyltransferase activity"/>
    <property type="evidence" value="ECO:0007669"/>
    <property type="project" value="UniProtKB-EC"/>
</dbReference>
<protein>
    <submittedName>
        <fullName evidence="5">Putative methyltransferase (TRM5, TRMT5)</fullName>
        <ecNumber evidence="5">2.1.1.228</ecNumber>
    </submittedName>
</protein>
<organism evidence="5">
    <name type="scientific">uncultured marine group II/III euryarchaeote KM3_115_D07</name>
    <dbReference type="NCBI Taxonomy" id="1457856"/>
    <lineage>
        <taxon>Archaea</taxon>
        <taxon>Methanobacteriati</taxon>
        <taxon>Methanobacteriota</taxon>
        <taxon>environmental samples</taxon>
    </lineage>
</organism>
<accession>A0A075G8J6</accession>
<gene>
    <name evidence="5" type="primary">TRM5</name>
    <name evidence="5" type="synonym">TRMT5</name>
</gene>
<evidence type="ECO:0000256" key="1">
    <source>
        <dbReference type="ARBA" id="ARBA00022679"/>
    </source>
</evidence>
<dbReference type="SUPFAM" id="SSF53335">
    <property type="entry name" value="S-adenosyl-L-methionine-dependent methyltransferases"/>
    <property type="match status" value="1"/>
</dbReference>
<dbReference type="InterPro" id="IPR056744">
    <property type="entry name" value="TRM5/TYW2-like_N"/>
</dbReference>
<dbReference type="Pfam" id="PF25133">
    <property type="entry name" value="TYW2_N_2"/>
    <property type="match status" value="1"/>
</dbReference>
<keyword evidence="1 5" id="KW-0808">Transferase</keyword>
<reference evidence="5" key="1">
    <citation type="journal article" date="2014" name="Genome Biol. Evol.">
        <title>Pangenome evidence for extensive interdomain horizontal transfer affecting lineage core and shell genes in uncultured planktonic thaumarchaeota and euryarchaeota.</title>
        <authorList>
            <person name="Deschamps P."/>
            <person name="Zivanovic Y."/>
            <person name="Moreira D."/>
            <person name="Rodriguez-Valera F."/>
            <person name="Lopez-Garcia P."/>
        </authorList>
    </citation>
    <scope>NUCLEOTIDE SEQUENCE</scope>
</reference>
<dbReference type="AlphaFoldDB" id="A0A075G8J6"/>
<sequence>MLIGLSSMMRHLRVPKQKTQSILDCINSFEWSSKGYRVLDDGEFKLIPLGDNPPENLPEPLNQFEEKEAEQSERLPQKWIGYLPQFIDEEIISLHEGGWPNAQEPLGDILLFKIEKHLEQYAQEVALAKITHHKKVRAVFRDHGVKGDFRIRELEPLVARLDGQLLTVEQINLLPESVRETLLQTETLVREYNLNIKVDPRKAFFSHRLQSQRVHTVESAIKLREMLGRPLDVADPYCGVGPAFSHLLQIDDLVGNLLACDINPDAMPLLVDNLKRNGVDVSLEYIKANQLQISGNYIGVRDALTLTKDSDLVGKYDVLLVNIPHETVTHLPHLIGLLKVGSPTLVRGWLVAPEDEISNLTKQLQKILPHPLEGSPLVEVERRTQYNTTDWLCRFEAWLNIPHE</sequence>
<dbReference type="Gene3D" id="3.40.50.150">
    <property type="entry name" value="Vaccinia Virus protein VP39"/>
    <property type="match status" value="1"/>
</dbReference>
<keyword evidence="5" id="KW-0489">Methyltransferase</keyword>
<proteinExistence type="predicted"/>
<evidence type="ECO:0000259" key="3">
    <source>
        <dbReference type="Pfam" id="PF02475"/>
    </source>
</evidence>
<dbReference type="Gene3D" id="3.30.300.110">
    <property type="entry name" value="Met-10+ protein-like domains"/>
    <property type="match status" value="1"/>
</dbReference>